<organism evidence="2 3">
    <name type="scientific">Corynebacterium deserti GIMN1.010</name>
    <dbReference type="NCBI Taxonomy" id="931089"/>
    <lineage>
        <taxon>Bacteria</taxon>
        <taxon>Bacillati</taxon>
        <taxon>Actinomycetota</taxon>
        <taxon>Actinomycetes</taxon>
        <taxon>Mycobacteriales</taxon>
        <taxon>Corynebacteriaceae</taxon>
        <taxon>Corynebacterium</taxon>
    </lineage>
</organism>
<dbReference type="STRING" id="931089.CDES_03025"/>
<dbReference type="AlphaFoldDB" id="A0A0M4CH39"/>
<evidence type="ECO:0000313" key="2">
    <source>
        <dbReference type="EMBL" id="ALC05058.1"/>
    </source>
</evidence>
<dbReference type="EMBL" id="CP009220">
    <property type="protein sequence ID" value="ALC05058.1"/>
    <property type="molecule type" value="Genomic_DNA"/>
</dbReference>
<evidence type="ECO:0000313" key="3">
    <source>
        <dbReference type="Proteomes" id="UP000068067"/>
    </source>
</evidence>
<dbReference type="Proteomes" id="UP000068067">
    <property type="component" value="Chromosome"/>
</dbReference>
<evidence type="ECO:0008006" key="4">
    <source>
        <dbReference type="Google" id="ProtNLM"/>
    </source>
</evidence>
<evidence type="ECO:0000256" key="1">
    <source>
        <dbReference type="SAM" id="MobiDB-lite"/>
    </source>
</evidence>
<feature type="region of interest" description="Disordered" evidence="1">
    <location>
        <begin position="51"/>
        <end position="72"/>
    </location>
</feature>
<gene>
    <name evidence="2" type="ORF">CDES_03025</name>
</gene>
<name>A0A0M4CH39_9CORY</name>
<protein>
    <recommendedName>
        <fullName evidence="4">WXG100 family type VII secretion target</fullName>
    </recommendedName>
</protein>
<dbReference type="PATRIC" id="fig|931089.4.peg.613"/>
<reference evidence="2 3" key="1">
    <citation type="submission" date="2014-08" db="EMBL/GenBank/DDBJ databases">
        <title>Complete genome sequence of Corynebacterium deserti GIMN1.010 (=DSM 45689), isolated from desert sand in western China.</title>
        <authorList>
            <person name="Ruckert C."/>
            <person name="Albersmeier A."/>
            <person name="Kalinowski J."/>
        </authorList>
    </citation>
    <scope>NUCLEOTIDE SEQUENCE [LARGE SCALE GENOMIC DNA]</scope>
    <source>
        <strain evidence="2 3">GIMN1.010</strain>
    </source>
</reference>
<dbReference type="KEGG" id="cdx:CDES_03025"/>
<keyword evidence="3" id="KW-1185">Reference proteome</keyword>
<accession>A0A0M4CH39</accession>
<proteinExistence type="predicted"/>
<sequence length="129" mass="13952">MWEPAGAFSSQTFMEGKFARTRKKGDFHVSGFELQVDATLSALRGLLGETAQQRDTHHKHRPNFAPSAAGRGFGAQGRALADMFEGLHGGVEKRIDALTRTTRAARSEVERFAESDGAFATDVDGVDVA</sequence>